<dbReference type="CDD" id="cd07025">
    <property type="entry name" value="Peptidase_S66"/>
    <property type="match status" value="1"/>
</dbReference>
<accession>A0A412TWV8</accession>
<dbReference type="PANTHER" id="PTHR30237:SF2">
    <property type="entry name" value="MUREIN TETRAPEPTIDE CARBOXYPEPTIDASE"/>
    <property type="match status" value="1"/>
</dbReference>
<evidence type="ECO:0000256" key="4">
    <source>
        <dbReference type="ARBA" id="ARBA00022801"/>
    </source>
</evidence>
<evidence type="ECO:0000256" key="5">
    <source>
        <dbReference type="ARBA" id="ARBA00022825"/>
    </source>
</evidence>
<gene>
    <name evidence="10" type="ORF">DWW57_03425</name>
    <name evidence="9" type="ORF">PN645_02745</name>
</gene>
<keyword evidence="5" id="KW-0720">Serine protease</keyword>
<evidence type="ECO:0000256" key="1">
    <source>
        <dbReference type="ARBA" id="ARBA00010233"/>
    </source>
</evidence>
<keyword evidence="3" id="KW-0645">Protease</keyword>
<feature type="active site" description="Charge relay system" evidence="6">
    <location>
        <position position="201"/>
    </location>
</feature>
<dbReference type="PANTHER" id="PTHR30237">
    <property type="entry name" value="MURAMOYLTETRAPEPTIDE CARBOXYPEPTIDASE"/>
    <property type="match status" value="1"/>
</dbReference>
<dbReference type="EMBL" id="QRYC01000003">
    <property type="protein sequence ID" value="RGU58120.1"/>
    <property type="molecule type" value="Genomic_DNA"/>
</dbReference>
<dbReference type="RefSeq" id="WP_022159854.1">
    <property type="nucleotide sequence ID" value="NZ_CABJFF010000003.1"/>
</dbReference>
<evidence type="ECO:0000259" key="8">
    <source>
        <dbReference type="Pfam" id="PF17676"/>
    </source>
</evidence>
<dbReference type="InterPro" id="IPR003507">
    <property type="entry name" value="S66_fam"/>
</dbReference>
<keyword evidence="4" id="KW-0378">Hydrolase</keyword>
<dbReference type="Proteomes" id="UP001212263">
    <property type="component" value="Unassembled WGS sequence"/>
</dbReference>
<dbReference type="Pfam" id="PF17676">
    <property type="entry name" value="Peptidase_S66C"/>
    <property type="match status" value="1"/>
</dbReference>
<feature type="domain" description="LD-carboxypeptidase C-terminal" evidence="8">
    <location>
        <begin position="171"/>
        <end position="284"/>
    </location>
</feature>
<dbReference type="Pfam" id="PF02016">
    <property type="entry name" value="Peptidase_S66"/>
    <property type="match status" value="1"/>
</dbReference>
<dbReference type="InterPro" id="IPR040921">
    <property type="entry name" value="Peptidase_S66C"/>
</dbReference>
<dbReference type="AlphaFoldDB" id="A0A412TWV8"/>
<evidence type="ECO:0000259" key="7">
    <source>
        <dbReference type="Pfam" id="PF02016"/>
    </source>
</evidence>
<evidence type="ECO:0000256" key="3">
    <source>
        <dbReference type="ARBA" id="ARBA00022670"/>
    </source>
</evidence>
<feature type="active site" description="Charge relay system" evidence="6">
    <location>
        <position position="269"/>
    </location>
</feature>
<dbReference type="GO" id="GO:0004180">
    <property type="term" value="F:carboxypeptidase activity"/>
    <property type="evidence" value="ECO:0007669"/>
    <property type="project" value="UniProtKB-KW"/>
</dbReference>
<dbReference type="Proteomes" id="UP000284243">
    <property type="component" value="Unassembled WGS sequence"/>
</dbReference>
<reference evidence="10 11" key="1">
    <citation type="submission" date="2018-08" db="EMBL/GenBank/DDBJ databases">
        <title>A genome reference for cultivated species of the human gut microbiota.</title>
        <authorList>
            <person name="Zou Y."/>
            <person name="Xue W."/>
            <person name="Luo G."/>
        </authorList>
    </citation>
    <scope>NUCLEOTIDE SEQUENCE [LARGE SCALE GENOMIC DNA]</scope>
    <source>
        <strain evidence="10 11">AF16-14</strain>
    </source>
</reference>
<feature type="domain" description="LD-carboxypeptidase N-terminal" evidence="7">
    <location>
        <begin position="13"/>
        <end position="128"/>
    </location>
</feature>
<keyword evidence="2 10" id="KW-0121">Carboxypeptidase</keyword>
<name>A0A412TWV8_9BACT</name>
<dbReference type="InterPro" id="IPR029062">
    <property type="entry name" value="Class_I_gatase-like"/>
</dbReference>
<comment type="caution">
    <text evidence="10">The sequence shown here is derived from an EMBL/GenBank/DDBJ whole genome shotgun (WGS) entry which is preliminary data.</text>
</comment>
<evidence type="ECO:0000256" key="2">
    <source>
        <dbReference type="ARBA" id="ARBA00022645"/>
    </source>
</evidence>
<dbReference type="InterPro" id="IPR027478">
    <property type="entry name" value="LdcA_N"/>
</dbReference>
<dbReference type="InterPro" id="IPR027461">
    <property type="entry name" value="Carboxypeptidase_A_C_sf"/>
</dbReference>
<protein>
    <submittedName>
        <fullName evidence="10">LD-carboxypeptidase</fullName>
    </submittedName>
</protein>
<comment type="similarity">
    <text evidence="1">Belongs to the peptidase S66 family.</text>
</comment>
<sequence length="298" mass="33337">MFRPPYLQSGDKVALVSPAGIIDPLSIHDAVEVLRSWELNPIVGPNAAATYGYFAGRDEQRLQDMQWALDDEDIRAIFCTRGGYGSLRIVEQLDYSIFQGSPKWLIGFSDITVFHSKLNTLGIESMHAPMPKSFRTTNPAALLRLKEFLFGKISSYRLPPHPFNREGIVQAELTGGNLTLLHCLRSSVLECKHQSSILFMEDVGENLYSIDRMLQSLKLTDKFSKLQGLIVGDFTEMKGLNFGKDAYEIIQEVFADYAYPICFGFPAGHAENNFPLIIGSTIEMEISATGTTIHFQND</sequence>
<evidence type="ECO:0000256" key="6">
    <source>
        <dbReference type="PIRSR" id="PIRSR028757-1"/>
    </source>
</evidence>
<dbReference type="GO" id="GO:0008236">
    <property type="term" value="F:serine-type peptidase activity"/>
    <property type="evidence" value="ECO:0007669"/>
    <property type="project" value="UniProtKB-KW"/>
</dbReference>
<reference evidence="9" key="2">
    <citation type="submission" date="2023-01" db="EMBL/GenBank/DDBJ databases">
        <title>Human gut microbiome strain richness.</title>
        <authorList>
            <person name="Chen-Liaw A."/>
        </authorList>
    </citation>
    <scope>NUCLEOTIDE SEQUENCE</scope>
    <source>
        <strain evidence="9">RTP21484st1_B7_RTP21484_190118</strain>
    </source>
</reference>
<evidence type="ECO:0000313" key="9">
    <source>
        <dbReference type="EMBL" id="MDB9221921.1"/>
    </source>
</evidence>
<evidence type="ECO:0000313" key="11">
    <source>
        <dbReference type="Proteomes" id="UP000284243"/>
    </source>
</evidence>
<dbReference type="Gene3D" id="3.40.50.10740">
    <property type="entry name" value="Class I glutamine amidotransferase-like"/>
    <property type="match status" value="1"/>
</dbReference>
<proteinExistence type="inferred from homology"/>
<dbReference type="SUPFAM" id="SSF141986">
    <property type="entry name" value="LD-carboxypeptidase A C-terminal domain-like"/>
    <property type="match status" value="1"/>
</dbReference>
<feature type="active site" description="Nucleophile" evidence="6">
    <location>
        <position position="109"/>
    </location>
</feature>
<dbReference type="PIRSF" id="PIRSF028757">
    <property type="entry name" value="LD-carboxypeptidase"/>
    <property type="match status" value="1"/>
</dbReference>
<dbReference type="SUPFAM" id="SSF52317">
    <property type="entry name" value="Class I glutamine amidotransferase-like"/>
    <property type="match status" value="1"/>
</dbReference>
<dbReference type="GO" id="GO:0006508">
    <property type="term" value="P:proteolysis"/>
    <property type="evidence" value="ECO:0007669"/>
    <property type="project" value="UniProtKB-KW"/>
</dbReference>
<dbReference type="InterPro" id="IPR040449">
    <property type="entry name" value="Peptidase_S66_N"/>
</dbReference>
<organism evidence="10 11">
    <name type="scientific">Odoribacter splanchnicus</name>
    <dbReference type="NCBI Taxonomy" id="28118"/>
    <lineage>
        <taxon>Bacteria</taxon>
        <taxon>Pseudomonadati</taxon>
        <taxon>Bacteroidota</taxon>
        <taxon>Bacteroidia</taxon>
        <taxon>Bacteroidales</taxon>
        <taxon>Odoribacteraceae</taxon>
        <taxon>Odoribacter</taxon>
    </lineage>
</organism>
<evidence type="ECO:0000313" key="10">
    <source>
        <dbReference type="EMBL" id="RGU58120.1"/>
    </source>
</evidence>
<dbReference type="Gene3D" id="3.50.30.60">
    <property type="entry name" value="LD-carboxypeptidase A C-terminal domain-like"/>
    <property type="match status" value="1"/>
</dbReference>
<dbReference type="EMBL" id="JAQMRD010000002">
    <property type="protein sequence ID" value="MDB9221921.1"/>
    <property type="molecule type" value="Genomic_DNA"/>
</dbReference>